<sequence>MDFDVESWRTELREYREEKDEKFGVPHSSPLGPEGRREFDGIEYFEPDPDYRVEATVELDESDETVTMETTADGEQLHERAARLHFALPDQRGETAEHTLVGYRRVDQSGGSLFVPFRDKTTGQQTYPGGRYIELHYEGELEDGETFALDFNLAYNPFCAYSDAYECPLPPRENWLEIAIPAGERYED</sequence>
<dbReference type="RefSeq" id="WP_256027839.1">
    <property type="nucleotide sequence ID" value="NZ_JAHLKM010000001.1"/>
</dbReference>
<organism evidence="2 3">
    <name type="scientific">Natronomonas aquatica</name>
    <dbReference type="NCBI Taxonomy" id="2841590"/>
    <lineage>
        <taxon>Archaea</taxon>
        <taxon>Methanobacteriati</taxon>
        <taxon>Methanobacteriota</taxon>
        <taxon>Stenosarchaea group</taxon>
        <taxon>Halobacteria</taxon>
        <taxon>Halobacteriales</taxon>
        <taxon>Natronomonadaceae</taxon>
        <taxon>Natronomonas</taxon>
    </lineage>
</organism>
<name>A0A9R1CQ16_9EURY</name>
<accession>A0A9R1CQ16</accession>
<dbReference type="PANTHER" id="PTHR41913">
    <property type="entry name" value="DUF1684 DOMAIN-CONTAINING PROTEIN"/>
    <property type="match status" value="1"/>
</dbReference>
<reference evidence="2" key="1">
    <citation type="journal article" date="2023" name="Front. Microbiol.">
        <title>Genomic-based phylogenetic and metabolic analyses of the genus Natronomonas, and description of Natronomonas aquatica sp. nov.</title>
        <authorList>
            <person name="Garcia-Roldan A."/>
            <person name="Duran-Viseras A."/>
            <person name="de la Haba R.R."/>
            <person name="Corral P."/>
            <person name="Sanchez-Porro C."/>
            <person name="Ventosa A."/>
        </authorList>
    </citation>
    <scope>NUCLEOTIDE SEQUENCE</scope>
    <source>
        <strain evidence="2">F2-12</strain>
    </source>
</reference>
<dbReference type="Proteomes" id="UP001139494">
    <property type="component" value="Unassembled WGS sequence"/>
</dbReference>
<proteinExistence type="predicted"/>
<dbReference type="Gene3D" id="6.10.250.1680">
    <property type="match status" value="1"/>
</dbReference>
<evidence type="ECO:0000313" key="3">
    <source>
        <dbReference type="Proteomes" id="UP001139494"/>
    </source>
</evidence>
<evidence type="ECO:0000313" key="2">
    <source>
        <dbReference type="EMBL" id="MCQ4331982.1"/>
    </source>
</evidence>
<protein>
    <submittedName>
        <fullName evidence="2">DUF1684 domain-containing protein</fullName>
    </submittedName>
</protein>
<evidence type="ECO:0000256" key="1">
    <source>
        <dbReference type="SAM" id="MobiDB-lite"/>
    </source>
</evidence>
<keyword evidence="3" id="KW-1185">Reference proteome</keyword>
<dbReference type="AlphaFoldDB" id="A0A9R1CQ16"/>
<gene>
    <name evidence="2" type="ORF">KM295_00480</name>
</gene>
<dbReference type="Pfam" id="PF07920">
    <property type="entry name" value="DUF1684"/>
    <property type="match status" value="1"/>
</dbReference>
<feature type="region of interest" description="Disordered" evidence="1">
    <location>
        <begin position="17"/>
        <end position="41"/>
    </location>
</feature>
<dbReference type="EMBL" id="JAHLKM010000001">
    <property type="protein sequence ID" value="MCQ4331982.1"/>
    <property type="molecule type" value="Genomic_DNA"/>
</dbReference>
<dbReference type="InterPro" id="IPR012467">
    <property type="entry name" value="DUF1684"/>
</dbReference>
<comment type="caution">
    <text evidence="2">The sequence shown here is derived from an EMBL/GenBank/DDBJ whole genome shotgun (WGS) entry which is preliminary data.</text>
</comment>
<dbReference type="PANTHER" id="PTHR41913:SF1">
    <property type="entry name" value="DUF1684 DOMAIN-CONTAINING PROTEIN"/>
    <property type="match status" value="1"/>
</dbReference>